<reference evidence="6" key="2">
    <citation type="submission" date="2020-12" db="UniProtKB">
        <authorList>
            <consortium name="WormBaseParasite"/>
        </authorList>
    </citation>
    <scope>IDENTIFICATION</scope>
</reference>
<evidence type="ECO:0000256" key="3">
    <source>
        <dbReference type="SAM" id="SignalP"/>
    </source>
</evidence>
<dbReference type="InterPro" id="IPR033379">
    <property type="entry name" value="Acid_Pase_AS"/>
</dbReference>
<feature type="chain" id="PRO_5015031098" evidence="3">
    <location>
        <begin position="21"/>
        <end position="390"/>
    </location>
</feature>
<dbReference type="PANTHER" id="PTHR11567">
    <property type="entry name" value="ACID PHOSPHATASE-RELATED"/>
    <property type="match status" value="1"/>
</dbReference>
<organism evidence="4">
    <name type="scientific">Strongyloides ratti</name>
    <name type="common">Parasitic roundworm</name>
    <dbReference type="NCBI Taxonomy" id="34506"/>
    <lineage>
        <taxon>Eukaryota</taxon>
        <taxon>Metazoa</taxon>
        <taxon>Ecdysozoa</taxon>
        <taxon>Nematoda</taxon>
        <taxon>Chromadorea</taxon>
        <taxon>Rhabditida</taxon>
        <taxon>Tylenchina</taxon>
        <taxon>Panagrolaimomorpha</taxon>
        <taxon>Strongyloidoidea</taxon>
        <taxon>Strongyloididae</taxon>
        <taxon>Strongyloides</taxon>
    </lineage>
</organism>
<dbReference type="GO" id="GO:0003993">
    <property type="term" value="F:acid phosphatase activity"/>
    <property type="evidence" value="ECO:0007669"/>
    <property type="project" value="UniProtKB-EC"/>
</dbReference>
<dbReference type="Gene3D" id="3.40.50.1240">
    <property type="entry name" value="Phosphoglycerate mutase-like"/>
    <property type="match status" value="1"/>
</dbReference>
<dbReference type="AlphaFoldDB" id="A0A090LP43"/>
<dbReference type="CTD" id="36383906"/>
<dbReference type="RefSeq" id="XP_024510722.1">
    <property type="nucleotide sequence ID" value="XM_024645244.1"/>
</dbReference>
<protein>
    <submittedName>
        <fullName evidence="4 6">Histidine phosphatase superfamily, clade-2-containing protein</fullName>
    </submittedName>
</protein>
<evidence type="ECO:0000313" key="5">
    <source>
        <dbReference type="Proteomes" id="UP000035682"/>
    </source>
</evidence>
<dbReference type="Pfam" id="PF00328">
    <property type="entry name" value="His_Phos_2"/>
    <property type="match status" value="1"/>
</dbReference>
<dbReference type="WormBase" id="SRAE_X000085000">
    <property type="protein sequence ID" value="SRP06280"/>
    <property type="gene ID" value="WBGene00266412"/>
</dbReference>
<evidence type="ECO:0000313" key="4">
    <source>
        <dbReference type="EMBL" id="CEF71526.1"/>
    </source>
</evidence>
<name>A0A090LP43_STRRB</name>
<comment type="catalytic activity">
    <reaction evidence="1">
        <text>a phosphate monoester + H2O = an alcohol + phosphate</text>
        <dbReference type="Rhea" id="RHEA:15017"/>
        <dbReference type="ChEBI" id="CHEBI:15377"/>
        <dbReference type="ChEBI" id="CHEBI:30879"/>
        <dbReference type="ChEBI" id="CHEBI:43474"/>
        <dbReference type="ChEBI" id="CHEBI:67140"/>
        <dbReference type="EC" id="3.1.3.2"/>
    </reaction>
</comment>
<proteinExistence type="inferred from homology"/>
<dbReference type="EMBL" id="LN609530">
    <property type="protein sequence ID" value="CEF71526.1"/>
    <property type="molecule type" value="Genomic_DNA"/>
</dbReference>
<dbReference type="InterPro" id="IPR050645">
    <property type="entry name" value="Histidine_acid_phosphatase"/>
</dbReference>
<dbReference type="Proteomes" id="UP000035682">
    <property type="component" value="Unplaced"/>
</dbReference>
<dbReference type="InterPro" id="IPR029033">
    <property type="entry name" value="His_PPase_superfam"/>
</dbReference>
<reference evidence="4 5" key="1">
    <citation type="submission" date="2014-09" db="EMBL/GenBank/DDBJ databases">
        <authorList>
            <person name="Martin A.A."/>
        </authorList>
    </citation>
    <scope>NUCLEOTIDE SEQUENCE</scope>
    <source>
        <strain evidence="5">ED321</strain>
        <strain evidence="4">ED321 Heterogonic</strain>
    </source>
</reference>
<evidence type="ECO:0000256" key="1">
    <source>
        <dbReference type="ARBA" id="ARBA00000032"/>
    </source>
</evidence>
<dbReference type="InterPro" id="IPR000560">
    <property type="entry name" value="His_Pase_clade-2"/>
</dbReference>
<feature type="signal peptide" evidence="3">
    <location>
        <begin position="1"/>
        <end position="20"/>
    </location>
</feature>
<dbReference type="PANTHER" id="PTHR11567:SF34">
    <property type="entry name" value="INTESTINAL ACID PHOSPHATASE"/>
    <property type="match status" value="1"/>
</dbReference>
<keyword evidence="5" id="KW-1185">Reference proteome</keyword>
<dbReference type="CDD" id="cd07061">
    <property type="entry name" value="HP_HAP_like"/>
    <property type="match status" value="1"/>
</dbReference>
<evidence type="ECO:0000313" key="6">
    <source>
        <dbReference type="WBParaSite" id="SRAE_X000085000.1"/>
    </source>
</evidence>
<keyword evidence="3" id="KW-0732">Signal</keyword>
<dbReference type="OrthoDB" id="258392at2759"/>
<evidence type="ECO:0000313" key="7">
    <source>
        <dbReference type="WormBase" id="SRAE_X000085000"/>
    </source>
</evidence>
<evidence type="ECO:0000256" key="2">
    <source>
        <dbReference type="ARBA" id="ARBA00005375"/>
    </source>
</evidence>
<dbReference type="OMA" id="CKPTAIK"/>
<dbReference type="GeneID" id="36383906"/>
<dbReference type="STRING" id="34506.A0A090LP43"/>
<sequence length="390" mass="44935">MILKISFILLLFSIIEVILTKKIDGDLIFVQAIWRHGDRAPSDLPYPNDVHTENKWEDGWGQLTLKGKSQMLNLGNWFRKRYTHKFVNSTYKPQEVYIRSSDVDRTLASAQSFIYGMFPNTKHSGHKLPTQAVPIHASSPRDNDPLLRPTGFDCPEYDKKEENINNNLHEELMKNYSDILPLLKNVTGFTEDLTIKDVGGLCSINIEIIHGLNQPSWVLKEWPQYDKKTTLDIVCDIKRQTRLGEFQNSELGKLRGGYLLDNWLDNIKKIINHPNDSYKKMILYSSHAETVLALMSALNVFPDDIFPYASAIVMELYKSDNGTYYVDLIYKPNDKSSKELEIPGCEKPCEFETLVRISTDRVIDSKKELYRECALEYCEKSNGVIFDYAD</sequence>
<comment type="similarity">
    <text evidence="2">Belongs to the histidine acid phosphatase family.</text>
</comment>
<gene>
    <name evidence="4 6 7" type="ORF">SRAE_X000085000</name>
</gene>
<accession>A0A090LP43</accession>
<dbReference type="PROSITE" id="PS00616">
    <property type="entry name" value="HIS_ACID_PHOSPHAT_1"/>
    <property type="match status" value="1"/>
</dbReference>
<dbReference type="SUPFAM" id="SSF53254">
    <property type="entry name" value="Phosphoglycerate mutase-like"/>
    <property type="match status" value="1"/>
</dbReference>
<dbReference type="WBParaSite" id="SRAE_X000085000.1">
    <property type="protein sequence ID" value="SRAE_X000085000.1"/>
    <property type="gene ID" value="WBGene00266412"/>
</dbReference>